<dbReference type="Gene3D" id="3.60.130.10">
    <property type="entry name" value="Clavaminate synthase-like"/>
    <property type="match status" value="1"/>
</dbReference>
<comment type="caution">
    <text evidence="9">The sequence shown here is derived from an EMBL/GenBank/DDBJ whole genome shotgun (WGS) entry which is preliminary data.</text>
</comment>
<dbReference type="EMBL" id="JAPDRK010000005">
    <property type="protein sequence ID" value="KAJ9612132.1"/>
    <property type="molecule type" value="Genomic_DNA"/>
</dbReference>
<evidence type="ECO:0000256" key="5">
    <source>
        <dbReference type="ARBA" id="ARBA00023002"/>
    </source>
</evidence>
<evidence type="ECO:0000259" key="8">
    <source>
        <dbReference type="Pfam" id="PF02668"/>
    </source>
</evidence>
<dbReference type="SUPFAM" id="SSF51197">
    <property type="entry name" value="Clavaminate synthase-like"/>
    <property type="match status" value="1"/>
</dbReference>
<dbReference type="GO" id="GO:0016706">
    <property type="term" value="F:2-oxoglutarate-dependent dioxygenase activity"/>
    <property type="evidence" value="ECO:0007669"/>
    <property type="project" value="TreeGrafter"/>
</dbReference>
<comment type="similarity">
    <text evidence="2">Belongs to the TfdA dioxygenase family.</text>
</comment>
<evidence type="ECO:0000256" key="4">
    <source>
        <dbReference type="ARBA" id="ARBA00022964"/>
    </source>
</evidence>
<name>A0AA38XEY4_9EURO</name>
<keyword evidence="3" id="KW-0479">Metal-binding</keyword>
<evidence type="ECO:0000256" key="1">
    <source>
        <dbReference type="ARBA" id="ARBA00001954"/>
    </source>
</evidence>
<keyword evidence="6" id="KW-0408">Iron</keyword>
<dbReference type="Pfam" id="PF02668">
    <property type="entry name" value="TauD"/>
    <property type="match status" value="1"/>
</dbReference>
<dbReference type="InterPro" id="IPR042098">
    <property type="entry name" value="TauD-like_sf"/>
</dbReference>
<proteinExistence type="inferred from homology"/>
<evidence type="ECO:0000256" key="6">
    <source>
        <dbReference type="ARBA" id="ARBA00023004"/>
    </source>
</evidence>
<accession>A0AA38XEY4</accession>
<dbReference type="InterPro" id="IPR003819">
    <property type="entry name" value="TauD/TfdA-like"/>
</dbReference>
<dbReference type="GO" id="GO:0046872">
    <property type="term" value="F:metal ion binding"/>
    <property type="evidence" value="ECO:0007669"/>
    <property type="project" value="UniProtKB-KW"/>
</dbReference>
<evidence type="ECO:0000256" key="7">
    <source>
        <dbReference type="SAM" id="MobiDB-lite"/>
    </source>
</evidence>
<dbReference type="Proteomes" id="UP001172673">
    <property type="component" value="Unassembled WGS sequence"/>
</dbReference>
<reference evidence="9" key="1">
    <citation type="submission" date="2022-10" db="EMBL/GenBank/DDBJ databases">
        <title>Culturing micro-colonial fungi from biological soil crusts in the Mojave desert and describing Neophaeococcomyces mojavensis, and introducing the new genera and species Taxawa tesnikishii.</title>
        <authorList>
            <person name="Kurbessoian T."/>
            <person name="Stajich J.E."/>
        </authorList>
    </citation>
    <scope>NUCLEOTIDE SEQUENCE</scope>
    <source>
        <strain evidence="9">TK_41</strain>
    </source>
</reference>
<comment type="cofactor">
    <cofactor evidence="1">
        <name>Fe(2+)</name>
        <dbReference type="ChEBI" id="CHEBI:29033"/>
    </cofactor>
</comment>
<keyword evidence="4" id="KW-0223">Dioxygenase</keyword>
<evidence type="ECO:0000313" key="9">
    <source>
        <dbReference type="EMBL" id="KAJ9612132.1"/>
    </source>
</evidence>
<dbReference type="GO" id="GO:0005737">
    <property type="term" value="C:cytoplasm"/>
    <property type="evidence" value="ECO:0007669"/>
    <property type="project" value="TreeGrafter"/>
</dbReference>
<keyword evidence="10" id="KW-1185">Reference proteome</keyword>
<dbReference type="InterPro" id="IPR051323">
    <property type="entry name" value="AtsK-like"/>
</dbReference>
<feature type="domain" description="TauD/TfdA-like" evidence="8">
    <location>
        <begin position="31"/>
        <end position="326"/>
    </location>
</feature>
<sequence>MPSATSPPEWHRQPLQYSGSLDHLDYTEYSPIIGREYHTAKIKDILHAKNAEQQIKDLAITISERGVVFFRAPQDDLTIEEQKHFTDLLGKLSGRPEENGLHVHPLFRDENNIPMARTGRLTSTCMSSKFYVLNTEAHKKLFKSIPKNHSTEPKDLAREWHSDCLFEPCPADFSFLLMEETPKHGGDTLFCSGYELYDRISPSFRSYLETLTATCHQPAFKNASTAGGYEIMSPRGSPLNIGDDFAPSHPLVRTHPVTGWKTLCVVVGIHVSRINDVYDYEDKMIRDYMIRLITWNHDCIARMHWTKYSAAIWNNACVFHAATPDTQLVPGSVRIGVRTTSIGEKPYLDPNSKSRRESLGMPLI</sequence>
<gene>
    <name evidence="9" type="ORF">H2200_003729</name>
</gene>
<organism evidence="9 10">
    <name type="scientific">Cladophialophora chaetospira</name>
    <dbReference type="NCBI Taxonomy" id="386627"/>
    <lineage>
        <taxon>Eukaryota</taxon>
        <taxon>Fungi</taxon>
        <taxon>Dikarya</taxon>
        <taxon>Ascomycota</taxon>
        <taxon>Pezizomycotina</taxon>
        <taxon>Eurotiomycetes</taxon>
        <taxon>Chaetothyriomycetidae</taxon>
        <taxon>Chaetothyriales</taxon>
        <taxon>Herpotrichiellaceae</taxon>
        <taxon>Cladophialophora</taxon>
    </lineage>
</organism>
<evidence type="ECO:0000313" key="10">
    <source>
        <dbReference type="Proteomes" id="UP001172673"/>
    </source>
</evidence>
<dbReference type="AlphaFoldDB" id="A0AA38XEY4"/>
<protein>
    <recommendedName>
        <fullName evidence="8">TauD/TfdA-like domain-containing protein</fullName>
    </recommendedName>
</protein>
<evidence type="ECO:0000256" key="3">
    <source>
        <dbReference type="ARBA" id="ARBA00022723"/>
    </source>
</evidence>
<dbReference type="PANTHER" id="PTHR30468">
    <property type="entry name" value="ALPHA-KETOGLUTARATE-DEPENDENT SULFONATE DIOXYGENASE"/>
    <property type="match status" value="1"/>
</dbReference>
<dbReference type="PANTHER" id="PTHR30468:SF10">
    <property type="entry name" value="TAUD_TFDA-LIKE DOMAIN-CONTAINING PROTEIN"/>
    <property type="match status" value="1"/>
</dbReference>
<evidence type="ECO:0000256" key="2">
    <source>
        <dbReference type="ARBA" id="ARBA00005896"/>
    </source>
</evidence>
<feature type="region of interest" description="Disordered" evidence="7">
    <location>
        <begin position="345"/>
        <end position="364"/>
    </location>
</feature>
<keyword evidence="5" id="KW-0560">Oxidoreductase</keyword>